<dbReference type="Proteomes" id="UP000799779">
    <property type="component" value="Unassembled WGS sequence"/>
</dbReference>
<sequence>MAKPSLLLTGAALLFLSELSTAQSQNCTSIKSFTTYNSTGTLAMPALSLSGSSVESSSSESWYITTRIHALSTRDEVSRTLWLNTGNSNTSGLGMCAEQASAESLGKYTFPKAVLERSVNDVGDCKIMFGEECVAALQLHHARAALERRTSADCGRNWNTTVPWQCAGVLGREEKPEQWSGNLFIAGSNLTRNLALTLQENNCSLPSSPSAAVNASLHALGGMGGSYNQTIRFPTPYFLTFFPELGNSQTGLSRSTDDVHVEIRCLRPDQVSEGSVVPPGVEDLLKEGDVEFGEGVPGVGGSVVFGRGKWGVGIVAGVIAGVVMGVL</sequence>
<accession>A0A6A5WLB1</accession>
<reference evidence="2" key="1">
    <citation type="journal article" date="2020" name="Stud. Mycol.">
        <title>101 Dothideomycetes genomes: a test case for predicting lifestyles and emergence of pathogens.</title>
        <authorList>
            <person name="Haridas S."/>
            <person name="Albert R."/>
            <person name="Binder M."/>
            <person name="Bloem J."/>
            <person name="Labutti K."/>
            <person name="Salamov A."/>
            <person name="Andreopoulos B."/>
            <person name="Baker S."/>
            <person name="Barry K."/>
            <person name="Bills G."/>
            <person name="Bluhm B."/>
            <person name="Cannon C."/>
            <person name="Castanera R."/>
            <person name="Culley D."/>
            <person name="Daum C."/>
            <person name="Ezra D."/>
            <person name="Gonzalez J."/>
            <person name="Henrissat B."/>
            <person name="Kuo A."/>
            <person name="Liang C."/>
            <person name="Lipzen A."/>
            <person name="Lutzoni F."/>
            <person name="Magnuson J."/>
            <person name="Mondo S."/>
            <person name="Nolan M."/>
            <person name="Ohm R."/>
            <person name="Pangilinan J."/>
            <person name="Park H.-J."/>
            <person name="Ramirez L."/>
            <person name="Alfaro M."/>
            <person name="Sun H."/>
            <person name="Tritt A."/>
            <person name="Yoshinaga Y."/>
            <person name="Zwiers L.-H."/>
            <person name="Turgeon B."/>
            <person name="Goodwin S."/>
            <person name="Spatafora J."/>
            <person name="Crous P."/>
            <person name="Grigoriev I."/>
        </authorList>
    </citation>
    <scope>NUCLEOTIDE SEQUENCE</scope>
    <source>
        <strain evidence="2">CBS 123094</strain>
    </source>
</reference>
<dbReference type="OrthoDB" id="3766473at2759"/>
<evidence type="ECO:0000313" key="3">
    <source>
        <dbReference type="Proteomes" id="UP000799779"/>
    </source>
</evidence>
<proteinExistence type="predicted"/>
<protein>
    <submittedName>
        <fullName evidence="2">Uncharacterized protein</fullName>
    </submittedName>
</protein>
<evidence type="ECO:0000313" key="2">
    <source>
        <dbReference type="EMBL" id="KAF2001704.1"/>
    </source>
</evidence>
<dbReference type="EMBL" id="ML977581">
    <property type="protein sequence ID" value="KAF2001704.1"/>
    <property type="molecule type" value="Genomic_DNA"/>
</dbReference>
<feature type="signal peptide" evidence="1">
    <location>
        <begin position="1"/>
        <end position="22"/>
    </location>
</feature>
<evidence type="ECO:0000256" key="1">
    <source>
        <dbReference type="SAM" id="SignalP"/>
    </source>
</evidence>
<dbReference type="AlphaFoldDB" id="A0A6A5WLB1"/>
<organism evidence="2 3">
    <name type="scientific">Amniculicola lignicola CBS 123094</name>
    <dbReference type="NCBI Taxonomy" id="1392246"/>
    <lineage>
        <taxon>Eukaryota</taxon>
        <taxon>Fungi</taxon>
        <taxon>Dikarya</taxon>
        <taxon>Ascomycota</taxon>
        <taxon>Pezizomycotina</taxon>
        <taxon>Dothideomycetes</taxon>
        <taxon>Pleosporomycetidae</taxon>
        <taxon>Pleosporales</taxon>
        <taxon>Amniculicolaceae</taxon>
        <taxon>Amniculicola</taxon>
    </lineage>
</organism>
<gene>
    <name evidence="2" type="ORF">P154DRAFT_158208</name>
</gene>
<name>A0A6A5WLB1_9PLEO</name>
<feature type="chain" id="PRO_5025633900" evidence="1">
    <location>
        <begin position="23"/>
        <end position="327"/>
    </location>
</feature>
<keyword evidence="1" id="KW-0732">Signal</keyword>
<keyword evidence="3" id="KW-1185">Reference proteome</keyword>